<dbReference type="OrthoDB" id="345598at2"/>
<accession>A0A2M9ZLH6</accession>
<evidence type="ECO:0000313" key="2">
    <source>
        <dbReference type="EMBL" id="PJZ72897.1"/>
    </source>
</evidence>
<dbReference type="AlphaFoldDB" id="A0A2M9ZLH6"/>
<dbReference type="SUPFAM" id="SSF56954">
    <property type="entry name" value="Outer membrane efflux proteins (OEP)"/>
    <property type="match status" value="1"/>
</dbReference>
<dbReference type="Gene3D" id="1.20.1600.10">
    <property type="entry name" value="Outer membrane efflux proteins (OEP)"/>
    <property type="match status" value="1"/>
</dbReference>
<proteinExistence type="predicted"/>
<organism evidence="2 4">
    <name type="scientific">Leptospira perolatii</name>
    <dbReference type="NCBI Taxonomy" id="2023191"/>
    <lineage>
        <taxon>Bacteria</taxon>
        <taxon>Pseudomonadati</taxon>
        <taxon>Spirochaetota</taxon>
        <taxon>Spirochaetia</taxon>
        <taxon>Leptospirales</taxon>
        <taxon>Leptospiraceae</taxon>
        <taxon>Leptospira</taxon>
    </lineage>
</organism>
<reference evidence="3 4" key="1">
    <citation type="submission" date="2017-07" db="EMBL/GenBank/DDBJ databases">
        <title>Leptospira spp. isolated from tropical soils.</title>
        <authorList>
            <person name="Thibeaux R."/>
            <person name="Iraola G."/>
            <person name="Ferres I."/>
            <person name="Bierque E."/>
            <person name="Girault D."/>
            <person name="Soupe-Gilbert M.-E."/>
            <person name="Picardeau M."/>
            <person name="Goarant C."/>
        </authorList>
    </citation>
    <scope>NUCLEOTIDE SEQUENCE [LARGE SCALE GENOMIC DNA]</scope>
    <source>
        <strain evidence="2 4">FH1-B-B1</strain>
        <strain evidence="1 3">FH1-B-C1</strain>
    </source>
</reference>
<evidence type="ECO:0000313" key="3">
    <source>
        <dbReference type="Proteomes" id="UP000231962"/>
    </source>
</evidence>
<dbReference type="RefSeq" id="WP_100713180.1">
    <property type="nucleotide sequence ID" value="NZ_NPDY01000004.1"/>
</dbReference>
<sequence>MNRIAIFCGFISILLVFPVQAETKKLEEILQILAQEHPESRSLAGLSHAHKSHSDASGILPDPKIGFAYRNFPVRNGPSLSDKAPDTPTMTGIELSVSQEFPFPGKLGTEKRISKIMENEANLSYLVGVNRLLGDFLIRLNRIKRAEKKRQINNRIVELLGAQRSISESYYSSGGIPLTGAIKASIAKTEAMERETELATVQRDLSAQLKYYEIPNQLSVSELSNLDLDRFFEESFLKLNNIAVNTSGYSIEETPDYKIGIAEEKRLTEQAKLAKYSIAPQTEVFFSYMKRRSQTFAIDKGPLQYGPMDVTEYRGDLFSFGVNMRVPVWSALNWSSVTGESEHFAAAGKDSAEKVKAQISSELQRNLELLRGISNQIQIVEKKLIPEMERAVRVSSTLYAPGKASIQDTLMAQAEVWNAKIRLEDLKEKKNETIITTLKLLSLIYEASEVPAHQKHENGEQK</sequence>
<evidence type="ECO:0000313" key="1">
    <source>
        <dbReference type="EMBL" id="PJZ70218.1"/>
    </source>
</evidence>
<evidence type="ECO:0000313" key="4">
    <source>
        <dbReference type="Proteomes" id="UP000231990"/>
    </source>
</evidence>
<keyword evidence="3" id="KW-1185">Reference proteome</keyword>
<dbReference type="Proteomes" id="UP000231990">
    <property type="component" value="Unassembled WGS sequence"/>
</dbReference>
<name>A0A2M9ZLH6_9LEPT</name>
<dbReference type="EMBL" id="NPDY01000004">
    <property type="protein sequence ID" value="PJZ70218.1"/>
    <property type="molecule type" value="Genomic_DNA"/>
</dbReference>
<gene>
    <name evidence="1" type="ORF">CH360_06330</name>
    <name evidence="2" type="ORF">CH373_12640</name>
</gene>
<protein>
    <submittedName>
        <fullName evidence="2">Transporter</fullName>
    </submittedName>
</protein>
<dbReference type="EMBL" id="NPDZ01000007">
    <property type="protein sequence ID" value="PJZ72897.1"/>
    <property type="molecule type" value="Genomic_DNA"/>
</dbReference>
<comment type="caution">
    <text evidence="2">The sequence shown here is derived from an EMBL/GenBank/DDBJ whole genome shotgun (WGS) entry which is preliminary data.</text>
</comment>
<dbReference type="Proteomes" id="UP000231962">
    <property type="component" value="Unassembled WGS sequence"/>
</dbReference>
<dbReference type="GO" id="GO:0015562">
    <property type="term" value="F:efflux transmembrane transporter activity"/>
    <property type="evidence" value="ECO:0007669"/>
    <property type="project" value="InterPro"/>
</dbReference>